<protein>
    <submittedName>
        <fullName evidence="1">Uncharacterized protein</fullName>
    </submittedName>
</protein>
<name>A0A501QHF3_9FLAO</name>
<dbReference type="Proteomes" id="UP000319175">
    <property type="component" value="Unassembled WGS sequence"/>
</dbReference>
<accession>A0A501QHF3</accession>
<gene>
    <name evidence="1" type="ORF">FJA49_03230</name>
</gene>
<dbReference type="OrthoDB" id="1441658at2"/>
<evidence type="ECO:0000313" key="1">
    <source>
        <dbReference type="EMBL" id="TPD71908.1"/>
    </source>
</evidence>
<organism evidence="1 2">
    <name type="scientific">Flavobacterium microcysteis</name>
    <dbReference type="NCBI Taxonomy" id="2596891"/>
    <lineage>
        <taxon>Bacteria</taxon>
        <taxon>Pseudomonadati</taxon>
        <taxon>Bacteroidota</taxon>
        <taxon>Flavobacteriia</taxon>
        <taxon>Flavobacteriales</taxon>
        <taxon>Flavobacteriaceae</taxon>
        <taxon>Flavobacterium</taxon>
    </lineage>
</organism>
<dbReference type="EMBL" id="VFJE01000050">
    <property type="protein sequence ID" value="TPD71908.1"/>
    <property type="molecule type" value="Genomic_DNA"/>
</dbReference>
<proteinExistence type="predicted"/>
<dbReference type="RefSeq" id="WP_139998802.1">
    <property type="nucleotide sequence ID" value="NZ_VFJE01000050.1"/>
</dbReference>
<keyword evidence="2" id="KW-1185">Reference proteome</keyword>
<reference evidence="1 2" key="1">
    <citation type="submission" date="2019-06" db="EMBL/GenBank/DDBJ databases">
        <title>Flavobacterium sp. MaA-Y11 from geoumgang.</title>
        <authorList>
            <person name="Jeong S."/>
        </authorList>
    </citation>
    <scope>NUCLEOTIDE SEQUENCE [LARGE SCALE GENOMIC DNA]</scope>
    <source>
        <strain evidence="1 2">MaA-Y11</strain>
    </source>
</reference>
<comment type="caution">
    <text evidence="1">The sequence shown here is derived from an EMBL/GenBank/DDBJ whole genome shotgun (WGS) entry which is preliminary data.</text>
</comment>
<evidence type="ECO:0000313" key="2">
    <source>
        <dbReference type="Proteomes" id="UP000319175"/>
    </source>
</evidence>
<sequence>MRNKIIVSLEHRDKEQVLKKIIEFGKKNKFEIIPKEKTLSSGDMGLNKGIDNDNIYIEFSITDKDEFKTQHISNSSVINGKRYYFYIWIDHTKNVETYHSMNKFFNEILSDYPDMLVTDETCKNFYSFEQIKKKQVPEWLLV</sequence>
<dbReference type="AlphaFoldDB" id="A0A501QHF3"/>